<dbReference type="OrthoDB" id="126772at2759"/>
<name>A0A6J8C648_MYTCO</name>
<evidence type="ECO:0000256" key="1">
    <source>
        <dbReference type="ARBA" id="ARBA00002523"/>
    </source>
</evidence>
<protein>
    <recommendedName>
        <fullName evidence="2">Kazal-like domain-containing protein</fullName>
    </recommendedName>
</protein>
<dbReference type="SUPFAM" id="SSF100895">
    <property type="entry name" value="Kazal-type serine protease inhibitors"/>
    <property type="match status" value="1"/>
</dbReference>
<reference evidence="3 4" key="1">
    <citation type="submission" date="2020-06" db="EMBL/GenBank/DDBJ databases">
        <authorList>
            <person name="Li R."/>
            <person name="Bekaert M."/>
        </authorList>
    </citation>
    <scope>NUCLEOTIDE SEQUENCE [LARGE SCALE GENOMIC DNA]</scope>
    <source>
        <strain evidence="4">wild</strain>
    </source>
</reference>
<dbReference type="PROSITE" id="PS51465">
    <property type="entry name" value="KAZAL_2"/>
    <property type="match status" value="1"/>
</dbReference>
<dbReference type="InterPro" id="IPR036058">
    <property type="entry name" value="Kazal_dom_sf"/>
</dbReference>
<dbReference type="EMBL" id="CACVKT020004542">
    <property type="protein sequence ID" value="CAC5390480.1"/>
    <property type="molecule type" value="Genomic_DNA"/>
</dbReference>
<feature type="domain" description="Kazal-like" evidence="2">
    <location>
        <begin position="109"/>
        <end position="164"/>
    </location>
</feature>
<dbReference type="InterPro" id="IPR002350">
    <property type="entry name" value="Kazal_dom"/>
</dbReference>
<evidence type="ECO:0000259" key="2">
    <source>
        <dbReference type="PROSITE" id="PS51465"/>
    </source>
</evidence>
<dbReference type="Pfam" id="PF07648">
    <property type="entry name" value="Kazal_2"/>
    <property type="match status" value="2"/>
</dbReference>
<dbReference type="InterPro" id="IPR019609">
    <property type="entry name" value="Variant_surf_glycoprt_trypan_C"/>
</dbReference>
<evidence type="ECO:0000313" key="3">
    <source>
        <dbReference type="EMBL" id="CAC5390480.1"/>
    </source>
</evidence>
<gene>
    <name evidence="3" type="ORF">MCOR_25575</name>
</gene>
<dbReference type="Gene3D" id="3.30.60.30">
    <property type="match status" value="1"/>
</dbReference>
<evidence type="ECO:0000313" key="4">
    <source>
        <dbReference type="Proteomes" id="UP000507470"/>
    </source>
</evidence>
<accession>A0A6J8C648</accession>
<keyword evidence="4" id="KW-1185">Reference proteome</keyword>
<dbReference type="Pfam" id="PF10659">
    <property type="entry name" value="Trypan_glycop_C"/>
    <property type="match status" value="1"/>
</dbReference>
<organism evidence="3 4">
    <name type="scientific">Mytilus coruscus</name>
    <name type="common">Sea mussel</name>
    <dbReference type="NCBI Taxonomy" id="42192"/>
    <lineage>
        <taxon>Eukaryota</taxon>
        <taxon>Metazoa</taxon>
        <taxon>Spiralia</taxon>
        <taxon>Lophotrochozoa</taxon>
        <taxon>Mollusca</taxon>
        <taxon>Bivalvia</taxon>
        <taxon>Autobranchia</taxon>
        <taxon>Pteriomorphia</taxon>
        <taxon>Mytilida</taxon>
        <taxon>Mytiloidea</taxon>
        <taxon>Mytilidae</taxon>
        <taxon>Mytilinae</taxon>
        <taxon>Mytilus</taxon>
    </lineage>
</organism>
<dbReference type="Proteomes" id="UP000507470">
    <property type="component" value="Unassembled WGS sequence"/>
</dbReference>
<comment type="function">
    <text evidence="1">VSG forms a coat on the surface of the parasite. The trypanosome evades the immune response of the host by expressing a series of antigenically distinct VSGs from an estimated 1000 VSG genes.</text>
</comment>
<dbReference type="AlphaFoldDB" id="A0A6J8C648"/>
<proteinExistence type="predicted"/>
<dbReference type="CDD" id="cd00104">
    <property type="entry name" value="KAZAL_FS"/>
    <property type="match status" value="1"/>
</dbReference>
<sequence length="255" mass="27890">MYVDCKTEALPGNKLYRDNNGKIYDNFCTYSQAKCRDSSIDLESICTCVHPMIHTPVTPDLQTTSSTLTPTQEFITTLAAANFSTQPKVSPTVKPTMAPPTQNVTTQDALISSFCENKDNITCSKDPDHMCGSDNTTYKNSCTYSQAKCRDSSIDLESICTCVNPMIHTPVTPDLQTTSSTLTPTQEFITTLAAANFSTQPKVSPTVKPTMAPPTQNVTTQDALISSFCENKDNITCSKDPDHMCGSDNTTYKNR</sequence>